<name>A0A366INX6_9MICO</name>
<dbReference type="GO" id="GO:0016805">
    <property type="term" value="F:dipeptidase activity"/>
    <property type="evidence" value="ECO:0007669"/>
    <property type="project" value="InterPro"/>
</dbReference>
<dbReference type="Pfam" id="PF01546">
    <property type="entry name" value="Peptidase_M20"/>
    <property type="match status" value="1"/>
</dbReference>
<keyword evidence="3" id="KW-0378">Hydrolase</keyword>
<dbReference type="RefSeq" id="WP_281268739.1">
    <property type="nucleotide sequence ID" value="NZ_QNSB01000001.1"/>
</dbReference>
<gene>
    <name evidence="3" type="ORF">DFO65_101494</name>
</gene>
<dbReference type="Proteomes" id="UP000253509">
    <property type="component" value="Unassembled WGS sequence"/>
</dbReference>
<dbReference type="PIRSF" id="PIRSF037226">
    <property type="entry name" value="Amidohydrolase_ACY1L2_prd"/>
    <property type="match status" value="1"/>
</dbReference>
<dbReference type="InterPro" id="IPR011650">
    <property type="entry name" value="Peptidase_M20_dimer"/>
</dbReference>
<dbReference type="GO" id="GO:0046657">
    <property type="term" value="P:folic acid catabolic process"/>
    <property type="evidence" value="ECO:0007669"/>
    <property type="project" value="TreeGrafter"/>
</dbReference>
<evidence type="ECO:0000259" key="2">
    <source>
        <dbReference type="Pfam" id="PF07687"/>
    </source>
</evidence>
<dbReference type="EMBL" id="QNSB01000001">
    <property type="protein sequence ID" value="RBP74768.1"/>
    <property type="molecule type" value="Genomic_DNA"/>
</dbReference>
<evidence type="ECO:0000313" key="3">
    <source>
        <dbReference type="EMBL" id="RBP74768.1"/>
    </source>
</evidence>
<dbReference type="InterPro" id="IPR017144">
    <property type="entry name" value="Xaa-Arg_dipeptidase"/>
</dbReference>
<feature type="domain" description="Peptidase M20 dimerisation" evidence="2">
    <location>
        <begin position="171"/>
        <end position="258"/>
    </location>
</feature>
<keyword evidence="4" id="KW-1185">Reference proteome</keyword>
<dbReference type="Gene3D" id="3.30.70.360">
    <property type="match status" value="1"/>
</dbReference>
<organism evidence="3 4">
    <name type="scientific">Brevibacterium celere</name>
    <dbReference type="NCBI Taxonomy" id="225845"/>
    <lineage>
        <taxon>Bacteria</taxon>
        <taxon>Bacillati</taxon>
        <taxon>Actinomycetota</taxon>
        <taxon>Actinomycetes</taxon>
        <taxon>Micrococcales</taxon>
        <taxon>Brevibacteriaceae</taxon>
        <taxon>Brevibacterium</taxon>
    </lineage>
</organism>
<dbReference type="InterPro" id="IPR052030">
    <property type="entry name" value="Peptidase_M20/M20A_hydrolases"/>
</dbReference>
<dbReference type="NCBIfam" id="TIGR01891">
    <property type="entry name" value="amidohydrolases"/>
    <property type="match status" value="1"/>
</dbReference>
<dbReference type="PANTHER" id="PTHR30575:SF0">
    <property type="entry name" value="XAA-ARG DIPEPTIDASE"/>
    <property type="match status" value="1"/>
</dbReference>
<dbReference type="Gene3D" id="3.40.630.10">
    <property type="entry name" value="Zn peptidases"/>
    <property type="match status" value="1"/>
</dbReference>
<dbReference type="GO" id="GO:0071713">
    <property type="term" value="F:para-aminobenzoyl-glutamate hydrolase activity"/>
    <property type="evidence" value="ECO:0007669"/>
    <property type="project" value="TreeGrafter"/>
</dbReference>
<dbReference type="GO" id="GO:0005737">
    <property type="term" value="C:cytoplasm"/>
    <property type="evidence" value="ECO:0007669"/>
    <property type="project" value="TreeGrafter"/>
</dbReference>
<reference evidence="3 4" key="1">
    <citation type="submission" date="2018-06" db="EMBL/GenBank/DDBJ databases">
        <title>Freshwater and sediment microbial communities from various areas in North America, analyzing microbe dynamics in response to fracking.</title>
        <authorList>
            <person name="Lamendella R."/>
        </authorList>
    </citation>
    <scope>NUCLEOTIDE SEQUENCE [LARGE SCALE GENOMIC DNA]</scope>
    <source>
        <strain evidence="3 4">3b_TX</strain>
    </source>
</reference>
<dbReference type="InterPro" id="IPR036264">
    <property type="entry name" value="Bact_exopeptidase_dim_dom"/>
</dbReference>
<comment type="caution">
    <text evidence="3">The sequence shown here is derived from an EMBL/GenBank/DDBJ whole genome shotgun (WGS) entry which is preliminary data.</text>
</comment>
<evidence type="ECO:0000313" key="4">
    <source>
        <dbReference type="Proteomes" id="UP000253509"/>
    </source>
</evidence>
<dbReference type="Pfam" id="PF07687">
    <property type="entry name" value="M20_dimer"/>
    <property type="match status" value="1"/>
</dbReference>
<protein>
    <recommendedName>
        <fullName evidence="1">Peptidase M20 domain-containing protein 2</fullName>
    </recommendedName>
</protein>
<dbReference type="AlphaFoldDB" id="A0A366INX6"/>
<proteinExistence type="inferred from homology"/>
<dbReference type="InterPro" id="IPR002933">
    <property type="entry name" value="Peptidase_M20"/>
</dbReference>
<accession>A0A366INX6</accession>
<dbReference type="InterPro" id="IPR017439">
    <property type="entry name" value="Amidohydrolase"/>
</dbReference>
<dbReference type="CDD" id="cd03887">
    <property type="entry name" value="M20_Acy1L2"/>
    <property type="match status" value="1"/>
</dbReference>
<comment type="similarity">
    <text evidence="1">Belongs to the peptidase M20A family.</text>
</comment>
<dbReference type="SUPFAM" id="SSF55031">
    <property type="entry name" value="Bacterial exopeptidase dimerisation domain"/>
    <property type="match status" value="1"/>
</dbReference>
<dbReference type="PANTHER" id="PTHR30575">
    <property type="entry name" value="PEPTIDASE M20"/>
    <property type="match status" value="1"/>
</dbReference>
<dbReference type="SUPFAM" id="SSF53187">
    <property type="entry name" value="Zn-dependent exopeptidases"/>
    <property type="match status" value="1"/>
</dbReference>
<evidence type="ECO:0000256" key="1">
    <source>
        <dbReference type="PIRNR" id="PIRNR037226"/>
    </source>
</evidence>
<sequence>MELKRIEQAVTGHRSDIIELSQSIGRNPELMFEEHESSRRVAELLSSNGFEVEHPACGLDTAVIATYGTGSLVVGIVAEYDALDGIGHGCGHNIIAASAVGAALGLKGFVDELDLTIKFLGTPAEEGGGGKVLMLREGAWDDCHLSMMIHGTFSPALGCQSMSSTGRDLVTARFTGRGAHAAYMPEAGRSAASAVTLSQVAIGLMRQHLPKGSVVSPLITEAGIRTNIIPETAELHVEVRSFDLDDRQSIMTTIENILTGCAQATETTVELTHPDIPYDPLKTDDRIGRIFDETMEQDLGIELIDLRAHPEKTPAASTDMGNVSRYLPSIHPVVALRDCSAVPHTAEFAAAAVSPAGDEAACNGALAMALTTAKVASDPGLRAELIAEQKTRAPYSEAGALGTHSHS</sequence>